<dbReference type="PANTHER" id="PTHR33778">
    <property type="entry name" value="PROTEIN MGTC"/>
    <property type="match status" value="1"/>
</dbReference>
<dbReference type="InterPro" id="IPR049177">
    <property type="entry name" value="MgtC_SapB_SrpB_YhiD_N"/>
</dbReference>
<evidence type="ECO:0000313" key="10">
    <source>
        <dbReference type="Proteomes" id="UP000609121"/>
    </source>
</evidence>
<dbReference type="GO" id="GO:0005886">
    <property type="term" value="C:plasma membrane"/>
    <property type="evidence" value="ECO:0007669"/>
    <property type="project" value="UniProtKB-SubCell"/>
</dbReference>
<keyword evidence="5 7" id="KW-1133">Transmembrane helix</keyword>
<dbReference type="PRINTS" id="PR01837">
    <property type="entry name" value="MGTCSAPBPROT"/>
</dbReference>
<feature type="transmembrane region" description="Helical" evidence="7">
    <location>
        <begin position="79"/>
        <end position="99"/>
    </location>
</feature>
<dbReference type="EMBL" id="JACVXA010000010">
    <property type="protein sequence ID" value="MBE3637618.1"/>
    <property type="molecule type" value="Genomic_DNA"/>
</dbReference>
<comment type="subcellular location">
    <subcellularLocation>
        <location evidence="7">Cell inner membrane</location>
        <topology evidence="7">Multi-pass membrane protein</topology>
    </subcellularLocation>
    <subcellularLocation>
        <location evidence="1">Cell membrane</location>
        <topology evidence="1">Multi-pass membrane protein</topology>
    </subcellularLocation>
</comment>
<protein>
    <recommendedName>
        <fullName evidence="7">Protein MgtC</fullName>
    </recommendedName>
</protein>
<keyword evidence="6 7" id="KW-0472">Membrane</keyword>
<feature type="transmembrane region" description="Helical" evidence="7">
    <location>
        <begin position="41"/>
        <end position="59"/>
    </location>
</feature>
<feature type="transmembrane region" description="Helical" evidence="7">
    <location>
        <begin position="106"/>
        <end position="124"/>
    </location>
</feature>
<evidence type="ECO:0000256" key="5">
    <source>
        <dbReference type="ARBA" id="ARBA00022989"/>
    </source>
</evidence>
<dbReference type="PANTHER" id="PTHR33778:SF1">
    <property type="entry name" value="MAGNESIUM TRANSPORTER YHID-RELATED"/>
    <property type="match status" value="1"/>
</dbReference>
<evidence type="ECO:0000256" key="3">
    <source>
        <dbReference type="ARBA" id="ARBA00022475"/>
    </source>
</evidence>
<keyword evidence="7" id="KW-0997">Cell inner membrane</keyword>
<feature type="transmembrane region" description="Helical" evidence="7">
    <location>
        <begin position="12"/>
        <end position="32"/>
    </location>
</feature>
<organism evidence="9 10">
    <name type="scientific">Mangrovicoccus algicola</name>
    <dbReference type="NCBI Taxonomy" id="2771008"/>
    <lineage>
        <taxon>Bacteria</taxon>
        <taxon>Pseudomonadati</taxon>
        <taxon>Pseudomonadota</taxon>
        <taxon>Alphaproteobacteria</taxon>
        <taxon>Rhodobacterales</taxon>
        <taxon>Paracoccaceae</taxon>
        <taxon>Mangrovicoccus</taxon>
    </lineage>
</organism>
<gene>
    <name evidence="9" type="ORF">ICN82_05285</name>
</gene>
<reference evidence="9" key="1">
    <citation type="submission" date="2020-09" db="EMBL/GenBank/DDBJ databases">
        <title>A novel bacterium of genus Mangrovicoccus, isolated from South China Sea.</title>
        <authorList>
            <person name="Huang H."/>
            <person name="Mo K."/>
            <person name="Hu Y."/>
        </authorList>
    </citation>
    <scope>NUCLEOTIDE SEQUENCE</scope>
    <source>
        <strain evidence="9">HB182678</strain>
    </source>
</reference>
<accession>A0A8J7CZB3</accession>
<evidence type="ECO:0000256" key="7">
    <source>
        <dbReference type="RuleBase" id="RU365041"/>
    </source>
</evidence>
<keyword evidence="4 7" id="KW-0812">Transmembrane</keyword>
<evidence type="ECO:0000256" key="2">
    <source>
        <dbReference type="ARBA" id="ARBA00009298"/>
    </source>
</evidence>
<evidence type="ECO:0000256" key="1">
    <source>
        <dbReference type="ARBA" id="ARBA00004651"/>
    </source>
</evidence>
<comment type="similarity">
    <text evidence="2 7">Belongs to the MgtC/SapB family.</text>
</comment>
<dbReference type="Proteomes" id="UP000609121">
    <property type="component" value="Unassembled WGS sequence"/>
</dbReference>
<evidence type="ECO:0000256" key="4">
    <source>
        <dbReference type="ARBA" id="ARBA00022692"/>
    </source>
</evidence>
<evidence type="ECO:0000313" key="9">
    <source>
        <dbReference type="EMBL" id="MBE3637618.1"/>
    </source>
</evidence>
<keyword evidence="3" id="KW-1003">Cell membrane</keyword>
<name>A0A8J7CZB3_9RHOB</name>
<evidence type="ECO:0000256" key="6">
    <source>
        <dbReference type="ARBA" id="ARBA00023136"/>
    </source>
</evidence>
<dbReference type="Pfam" id="PF02308">
    <property type="entry name" value="MgtC"/>
    <property type="match status" value="1"/>
</dbReference>
<dbReference type="AlphaFoldDB" id="A0A8J7CZB3"/>
<dbReference type="InterPro" id="IPR003416">
    <property type="entry name" value="MgtC/SapB/SrpB/YhiD_fam"/>
</dbReference>
<comment type="caution">
    <text evidence="9">The sequence shown here is derived from an EMBL/GenBank/DDBJ whole genome shotgun (WGS) entry which is preliminary data.</text>
</comment>
<feature type="domain" description="MgtC/SapB/SrpB/YhiD N-terminal" evidence="8">
    <location>
        <begin position="20"/>
        <end position="148"/>
    </location>
</feature>
<keyword evidence="10" id="KW-1185">Reference proteome</keyword>
<sequence length="157" mass="16240">MAAELTGAPLMPWPVLVLRLMGAVVLCGAVGYEREAHGRAAGLRTHILVGLAAAVYTLIMQDLVGRADQYPDIARTDPIRIIEAVTGGVAFLAAGMIVFSGDKVRGLTTGAGLWLSAAIGLAVGMGLWPLALLSTLLALAVLGMLRLIKPDGPDEDG</sequence>
<evidence type="ECO:0000259" key="8">
    <source>
        <dbReference type="Pfam" id="PF02308"/>
    </source>
</evidence>
<proteinExistence type="inferred from homology"/>